<reference evidence="3 4" key="1">
    <citation type="submission" date="2021-03" db="EMBL/GenBank/DDBJ databases">
        <title>Plant growth promoting bacteria isolated from wild legumes nodules and trapping Phaseolus vulgaris L. nodules in the center and southern Mexico.</title>
        <authorList>
            <person name="Estrada P."/>
        </authorList>
    </citation>
    <scope>NUCLEOTIDE SEQUENCE [LARGE SCALE GENOMIC DNA]</scope>
    <source>
        <strain evidence="3 4">MaGu-431</strain>
    </source>
</reference>
<feature type="transmembrane region" description="Helical" evidence="2">
    <location>
        <begin position="53"/>
        <end position="74"/>
    </location>
</feature>
<evidence type="ECO:0000313" key="3">
    <source>
        <dbReference type="EMBL" id="MBP0604025.1"/>
    </source>
</evidence>
<proteinExistence type="predicted"/>
<dbReference type="Proteomes" id="UP000666661">
    <property type="component" value="Unassembled WGS sequence"/>
</dbReference>
<feature type="transmembrane region" description="Helical" evidence="2">
    <location>
        <begin position="94"/>
        <end position="113"/>
    </location>
</feature>
<evidence type="ECO:0000256" key="2">
    <source>
        <dbReference type="SAM" id="Phobius"/>
    </source>
</evidence>
<evidence type="ECO:0000313" key="4">
    <source>
        <dbReference type="Proteomes" id="UP000666661"/>
    </source>
</evidence>
<protein>
    <submittedName>
        <fullName evidence="3">Uncharacterized protein</fullName>
    </submittedName>
</protein>
<organism evidence="3 4">
    <name type="scientific">Aeromonas sanarellii</name>
    <dbReference type="NCBI Taxonomy" id="633415"/>
    <lineage>
        <taxon>Bacteria</taxon>
        <taxon>Pseudomonadati</taxon>
        <taxon>Pseudomonadota</taxon>
        <taxon>Gammaproteobacteria</taxon>
        <taxon>Aeromonadales</taxon>
        <taxon>Aeromonadaceae</taxon>
        <taxon>Aeromonas</taxon>
    </lineage>
</organism>
<dbReference type="RefSeq" id="WP_209794690.1">
    <property type="nucleotide sequence ID" value="NZ_JAGIQF010000010.1"/>
</dbReference>
<keyword evidence="2" id="KW-0812">Transmembrane</keyword>
<feature type="region of interest" description="Disordered" evidence="1">
    <location>
        <begin position="1"/>
        <end position="22"/>
    </location>
</feature>
<keyword evidence="2" id="KW-1133">Transmembrane helix</keyword>
<evidence type="ECO:0000256" key="1">
    <source>
        <dbReference type="SAM" id="MobiDB-lite"/>
    </source>
</evidence>
<name>A0ABS4BB43_9GAMM</name>
<accession>A0ABS4BB43</accession>
<dbReference type="EMBL" id="JAGIQF010000010">
    <property type="protein sequence ID" value="MBP0604025.1"/>
    <property type="molecule type" value="Genomic_DNA"/>
</dbReference>
<keyword evidence="2" id="KW-0472">Membrane</keyword>
<gene>
    <name evidence="3" type="ORF">J8I01_16085</name>
</gene>
<keyword evidence="4" id="KW-1185">Reference proteome</keyword>
<comment type="caution">
    <text evidence="3">The sequence shown here is derived from an EMBL/GenBank/DDBJ whole genome shotgun (WGS) entry which is preliminary data.</text>
</comment>
<sequence length="285" mass="32528">MSVASRPRPVRERPNTLHNSNLGPKEIDISRVFSYIFERSRTPVKGAAVFNKYFLFFASFLILLYLTSMVAYPFYISGLDWNYVQAVWNTWQTLNAAMIALLASIIALAAAMYSEHQKRERELLAAKALLPEALTQLIYFCKHSAGLLKEAYINRNEPNSDRYLLYINGDFYQIPEWVGSAFQGCIVAANKPDAIYMADILAELQVIRARLVDIHYDSNREQELLVMPDDIIAHIRKLGYFAARVTALFPYARDGKPILREKVNNEMINKGLSQIDAIESAYTIE</sequence>